<evidence type="ECO:0000313" key="3">
    <source>
        <dbReference type="Proteomes" id="UP000070133"/>
    </source>
</evidence>
<feature type="compositionally biased region" description="Basic residues" evidence="1">
    <location>
        <begin position="43"/>
        <end position="52"/>
    </location>
</feature>
<name>A0A139HBS5_9PEZI</name>
<protein>
    <submittedName>
        <fullName evidence="2">Uncharacterized protein</fullName>
    </submittedName>
</protein>
<keyword evidence="3" id="KW-1185">Reference proteome</keyword>
<gene>
    <name evidence="2" type="ORF">AC578_4491</name>
</gene>
<dbReference type="AlphaFoldDB" id="A0A139HBS5"/>
<dbReference type="Proteomes" id="UP000070133">
    <property type="component" value="Unassembled WGS sequence"/>
</dbReference>
<organism evidence="2 3">
    <name type="scientific">Pseudocercospora eumusae</name>
    <dbReference type="NCBI Taxonomy" id="321146"/>
    <lineage>
        <taxon>Eukaryota</taxon>
        <taxon>Fungi</taxon>
        <taxon>Dikarya</taxon>
        <taxon>Ascomycota</taxon>
        <taxon>Pezizomycotina</taxon>
        <taxon>Dothideomycetes</taxon>
        <taxon>Dothideomycetidae</taxon>
        <taxon>Mycosphaerellales</taxon>
        <taxon>Mycosphaerellaceae</taxon>
        <taxon>Pseudocercospora</taxon>
    </lineage>
</organism>
<feature type="region of interest" description="Disordered" evidence="1">
    <location>
        <begin position="33"/>
        <end position="69"/>
    </location>
</feature>
<proteinExistence type="predicted"/>
<reference evidence="2 3" key="1">
    <citation type="submission" date="2015-07" db="EMBL/GenBank/DDBJ databases">
        <title>Comparative genomics of the Sigatoka disease complex on banana suggests a link between parallel evolutionary changes in Pseudocercospora fijiensis and Pseudocercospora eumusae and increased virulence on the banana host.</title>
        <authorList>
            <person name="Chang T.-C."/>
            <person name="Salvucci A."/>
            <person name="Crous P.W."/>
            <person name="Stergiopoulos I."/>
        </authorList>
    </citation>
    <scope>NUCLEOTIDE SEQUENCE [LARGE SCALE GENOMIC DNA]</scope>
    <source>
        <strain evidence="2 3">CBS 114824</strain>
    </source>
</reference>
<sequence>MSEATTEFPDTCQTIFRDSCSQDRVMRPSKLGIAFEHFQHTEQRRKRPRPARRGNNAHSARTRKAERDCSTEQWRADEHLAPFLFCLNSYLRPPTDIVNSMKISPFDLIERHESKASMTRGETCRAA</sequence>
<evidence type="ECO:0000256" key="1">
    <source>
        <dbReference type="SAM" id="MobiDB-lite"/>
    </source>
</evidence>
<comment type="caution">
    <text evidence="2">The sequence shown here is derived from an EMBL/GenBank/DDBJ whole genome shotgun (WGS) entry which is preliminary data.</text>
</comment>
<dbReference type="EMBL" id="LFZN01000084">
    <property type="protein sequence ID" value="KXS99885.1"/>
    <property type="molecule type" value="Genomic_DNA"/>
</dbReference>
<evidence type="ECO:0000313" key="2">
    <source>
        <dbReference type="EMBL" id="KXS99885.1"/>
    </source>
</evidence>
<accession>A0A139HBS5</accession>